<evidence type="ECO:0000256" key="8">
    <source>
        <dbReference type="ARBA" id="ARBA00022691"/>
    </source>
</evidence>
<keyword evidence="8" id="KW-0949">S-adenosyl-L-methionine</keyword>
<organism evidence="12">
    <name type="scientific">mine drainage metagenome</name>
    <dbReference type="NCBI Taxonomy" id="410659"/>
    <lineage>
        <taxon>unclassified sequences</taxon>
        <taxon>metagenomes</taxon>
        <taxon>ecological metagenomes</taxon>
    </lineage>
</organism>
<dbReference type="InterPro" id="IPR046886">
    <property type="entry name" value="RsmE_MTase_dom"/>
</dbReference>
<reference evidence="12" key="2">
    <citation type="journal article" date="2014" name="ISME J.">
        <title>Microbial stratification in low pH oxic and suboxic macroscopic growths along an acid mine drainage.</title>
        <authorList>
            <person name="Mendez-Garcia C."/>
            <person name="Mesa V."/>
            <person name="Sprenger R.R."/>
            <person name="Richter M."/>
            <person name="Diez M.S."/>
            <person name="Solano J."/>
            <person name="Bargiela R."/>
            <person name="Golyshina O.V."/>
            <person name="Manteca A."/>
            <person name="Ramos J.L."/>
            <person name="Gallego J.R."/>
            <person name="Llorente I."/>
            <person name="Martins Dos Santos V.A."/>
            <person name="Jensen O.N."/>
            <person name="Pelaez A.I."/>
            <person name="Sanchez J."/>
            <person name="Ferrer M."/>
        </authorList>
    </citation>
    <scope>NUCLEOTIDE SEQUENCE</scope>
</reference>
<evidence type="ECO:0000256" key="1">
    <source>
        <dbReference type="ARBA" id="ARBA00004496"/>
    </source>
</evidence>
<keyword evidence="4" id="KW-0963">Cytoplasm</keyword>
<comment type="subcellular location">
    <subcellularLocation>
        <location evidence="1">Cytoplasm</location>
    </subcellularLocation>
</comment>
<dbReference type="CDD" id="cd18084">
    <property type="entry name" value="RsmE-like"/>
    <property type="match status" value="1"/>
</dbReference>
<dbReference type="SUPFAM" id="SSF88697">
    <property type="entry name" value="PUA domain-like"/>
    <property type="match status" value="1"/>
</dbReference>
<accession>T1C647</accession>
<dbReference type="GO" id="GO:0070475">
    <property type="term" value="P:rRNA base methylation"/>
    <property type="evidence" value="ECO:0007669"/>
    <property type="project" value="TreeGrafter"/>
</dbReference>
<keyword evidence="7 12" id="KW-0808">Transferase</keyword>
<dbReference type="Pfam" id="PF04452">
    <property type="entry name" value="Methyltrans_RNA"/>
    <property type="match status" value="1"/>
</dbReference>
<evidence type="ECO:0000256" key="7">
    <source>
        <dbReference type="ARBA" id="ARBA00022679"/>
    </source>
</evidence>
<dbReference type="PANTHER" id="PTHR30027">
    <property type="entry name" value="RIBOSOMAL RNA SMALL SUBUNIT METHYLTRANSFERASE E"/>
    <property type="match status" value="1"/>
</dbReference>
<dbReference type="AlphaFoldDB" id="T1C647"/>
<proteinExistence type="inferred from homology"/>
<reference evidence="12" key="1">
    <citation type="submission" date="2013-08" db="EMBL/GenBank/DDBJ databases">
        <authorList>
            <person name="Mendez C."/>
            <person name="Richter M."/>
            <person name="Ferrer M."/>
            <person name="Sanchez J."/>
        </authorList>
    </citation>
    <scope>NUCLEOTIDE SEQUENCE</scope>
</reference>
<comment type="caution">
    <text evidence="12">The sequence shown here is derived from an EMBL/GenBank/DDBJ whole genome shotgun (WGS) entry which is preliminary data.</text>
</comment>
<comment type="function">
    <text evidence="9">Specifically methylates the N3 position of the uracil ring of uridine 1498 (m3U1498) in 16S rRNA. Acts on the fully assembled 30S ribosomal subunit.</text>
</comment>
<evidence type="ECO:0000256" key="9">
    <source>
        <dbReference type="ARBA" id="ARBA00025699"/>
    </source>
</evidence>
<dbReference type="SUPFAM" id="SSF75217">
    <property type="entry name" value="alpha/beta knot"/>
    <property type="match status" value="1"/>
</dbReference>
<dbReference type="EMBL" id="AUZY01001072">
    <property type="protein sequence ID" value="EQD76363.1"/>
    <property type="molecule type" value="Genomic_DNA"/>
</dbReference>
<protein>
    <recommendedName>
        <fullName evidence="3">16S rRNA (uracil(1498)-N(3))-methyltransferase</fullName>
        <ecNumber evidence="3">2.1.1.193</ecNumber>
    </recommendedName>
</protein>
<dbReference type="EC" id="2.1.1.193" evidence="3"/>
<feature type="domain" description="Ribosomal RNA small subunit methyltransferase E methyltransferase" evidence="11">
    <location>
        <begin position="78"/>
        <end position="240"/>
    </location>
</feature>
<dbReference type="NCBIfam" id="NF008692">
    <property type="entry name" value="PRK11713.1-5"/>
    <property type="match status" value="1"/>
</dbReference>
<name>T1C647_9ZZZZ</name>
<evidence type="ECO:0000256" key="6">
    <source>
        <dbReference type="ARBA" id="ARBA00022603"/>
    </source>
</evidence>
<dbReference type="InterPro" id="IPR006700">
    <property type="entry name" value="RsmE"/>
</dbReference>
<dbReference type="GO" id="GO:0005737">
    <property type="term" value="C:cytoplasm"/>
    <property type="evidence" value="ECO:0007669"/>
    <property type="project" value="UniProtKB-SubCell"/>
</dbReference>
<sequence>MNVRTRRLYFPGSMEPHTEYDLSPIQMHYLRHVLRLSPDHPLQVFDDTGREYQASISLLRTKNMRIRTGEPVVTPPRESPLHIWLYPALTRGVKMDWIIEKATELGVRGIRPVTTCRSPVRLPVEREQARIAHWNGIAQSATAQSGRTEIPVCTSPLSWGECLTLDTGNDARFMLCPDAGASLDPRAPSSLTIHLLVGPEGGFTQEEVNQAIEAGFVAMRLGPRTLRTETAPLVALSVLQALWGDLASPGSLIKPKPDSRPITRPLWHQNRGSMDFRLLSGPCIKTP</sequence>
<keyword evidence="5" id="KW-0698">rRNA processing</keyword>
<dbReference type="PIRSF" id="PIRSF015601">
    <property type="entry name" value="MTase_slr0722"/>
    <property type="match status" value="1"/>
</dbReference>
<evidence type="ECO:0000259" key="11">
    <source>
        <dbReference type="Pfam" id="PF04452"/>
    </source>
</evidence>
<dbReference type="InterPro" id="IPR015947">
    <property type="entry name" value="PUA-like_sf"/>
</dbReference>
<evidence type="ECO:0000256" key="4">
    <source>
        <dbReference type="ARBA" id="ARBA00022490"/>
    </source>
</evidence>
<dbReference type="NCBIfam" id="TIGR00046">
    <property type="entry name" value="RsmE family RNA methyltransferase"/>
    <property type="match status" value="1"/>
</dbReference>
<dbReference type="Gene3D" id="2.40.240.20">
    <property type="entry name" value="Hypothetical PUA domain-like, domain 1"/>
    <property type="match status" value="1"/>
</dbReference>
<dbReference type="InterPro" id="IPR029028">
    <property type="entry name" value="Alpha/beta_knot_MTases"/>
</dbReference>
<comment type="catalytic activity">
    <reaction evidence="10">
        <text>uridine(1498) in 16S rRNA + S-adenosyl-L-methionine = N(3)-methyluridine(1498) in 16S rRNA + S-adenosyl-L-homocysteine + H(+)</text>
        <dbReference type="Rhea" id="RHEA:42920"/>
        <dbReference type="Rhea" id="RHEA-COMP:10283"/>
        <dbReference type="Rhea" id="RHEA-COMP:10284"/>
        <dbReference type="ChEBI" id="CHEBI:15378"/>
        <dbReference type="ChEBI" id="CHEBI:57856"/>
        <dbReference type="ChEBI" id="CHEBI:59789"/>
        <dbReference type="ChEBI" id="CHEBI:65315"/>
        <dbReference type="ChEBI" id="CHEBI:74502"/>
        <dbReference type="EC" id="2.1.1.193"/>
    </reaction>
</comment>
<dbReference type="GO" id="GO:0070042">
    <property type="term" value="F:rRNA (uridine-N3-)-methyltransferase activity"/>
    <property type="evidence" value="ECO:0007669"/>
    <property type="project" value="TreeGrafter"/>
</dbReference>
<dbReference type="InterPro" id="IPR029026">
    <property type="entry name" value="tRNA_m1G_MTases_N"/>
</dbReference>
<evidence type="ECO:0000313" key="12">
    <source>
        <dbReference type="EMBL" id="EQD76363.1"/>
    </source>
</evidence>
<gene>
    <name evidence="12" type="ORF">B1B_01721</name>
</gene>
<evidence type="ECO:0000256" key="2">
    <source>
        <dbReference type="ARBA" id="ARBA00005528"/>
    </source>
</evidence>
<keyword evidence="6 12" id="KW-0489">Methyltransferase</keyword>
<evidence type="ECO:0000256" key="3">
    <source>
        <dbReference type="ARBA" id="ARBA00012328"/>
    </source>
</evidence>
<dbReference type="Gene3D" id="3.40.1280.10">
    <property type="match status" value="1"/>
</dbReference>
<dbReference type="PANTHER" id="PTHR30027:SF3">
    <property type="entry name" value="16S RRNA (URACIL(1498)-N(3))-METHYLTRANSFERASE"/>
    <property type="match status" value="1"/>
</dbReference>
<evidence type="ECO:0000256" key="10">
    <source>
        <dbReference type="ARBA" id="ARBA00047944"/>
    </source>
</evidence>
<evidence type="ECO:0000256" key="5">
    <source>
        <dbReference type="ARBA" id="ARBA00022552"/>
    </source>
</evidence>
<comment type="similarity">
    <text evidence="2">Belongs to the RNA methyltransferase RsmE family.</text>
</comment>